<name>A0A2N9IAA3_FAGSY</name>
<accession>A0A2N9IAA3</accession>
<dbReference type="PANTHER" id="PTHR21530:SF0">
    <property type="entry name" value="TRAB FAMILY PROTEIN"/>
    <property type="match status" value="1"/>
</dbReference>
<dbReference type="InterPro" id="IPR046345">
    <property type="entry name" value="TraB_PrgY-like"/>
</dbReference>
<dbReference type="AlphaFoldDB" id="A0A2N9IAA3"/>
<gene>
    <name evidence="1" type="ORF">FSB_LOCUS48872</name>
</gene>
<dbReference type="Pfam" id="PF01963">
    <property type="entry name" value="TraB_PrgY_gumN"/>
    <property type="match status" value="1"/>
</dbReference>
<protein>
    <recommendedName>
        <fullName evidence="2">TraB domain-containing protein</fullName>
    </recommendedName>
</protein>
<evidence type="ECO:0008006" key="2">
    <source>
        <dbReference type="Google" id="ProtNLM"/>
    </source>
</evidence>
<dbReference type="InterPro" id="IPR002816">
    <property type="entry name" value="TraB/PrgY/GumN_fam"/>
</dbReference>
<sequence length="129" mass="14493">METLKSTFPIFTTNPFFFKTKPLKPSKFSIKPPPPDFDFRTEILGDSRAKIAQTHPELLDLADAGSLVLVEKGQYGPVPAWRNEFVEPEAIWLVGTTHISQESAVDVERVVRAVNPDNVVVELCRSRQV</sequence>
<dbReference type="PANTHER" id="PTHR21530">
    <property type="entry name" value="PHEROMONE SHUTDOWN PROTEIN"/>
    <property type="match status" value="1"/>
</dbReference>
<dbReference type="EMBL" id="OIVN01005119">
    <property type="protein sequence ID" value="SPD20990.1"/>
    <property type="molecule type" value="Genomic_DNA"/>
</dbReference>
<proteinExistence type="predicted"/>
<organism evidence="1">
    <name type="scientific">Fagus sylvatica</name>
    <name type="common">Beechnut</name>
    <dbReference type="NCBI Taxonomy" id="28930"/>
    <lineage>
        <taxon>Eukaryota</taxon>
        <taxon>Viridiplantae</taxon>
        <taxon>Streptophyta</taxon>
        <taxon>Embryophyta</taxon>
        <taxon>Tracheophyta</taxon>
        <taxon>Spermatophyta</taxon>
        <taxon>Magnoliopsida</taxon>
        <taxon>eudicotyledons</taxon>
        <taxon>Gunneridae</taxon>
        <taxon>Pentapetalae</taxon>
        <taxon>rosids</taxon>
        <taxon>fabids</taxon>
        <taxon>Fagales</taxon>
        <taxon>Fagaceae</taxon>
        <taxon>Fagus</taxon>
    </lineage>
</organism>
<evidence type="ECO:0000313" key="1">
    <source>
        <dbReference type="EMBL" id="SPD20990.1"/>
    </source>
</evidence>
<reference evidence="1" key="1">
    <citation type="submission" date="2018-02" db="EMBL/GenBank/DDBJ databases">
        <authorList>
            <person name="Cohen D.B."/>
            <person name="Kent A.D."/>
        </authorList>
    </citation>
    <scope>NUCLEOTIDE SEQUENCE</scope>
</reference>